<dbReference type="Proteomes" id="UP000029462">
    <property type="component" value="Unassembled WGS sequence"/>
</dbReference>
<accession>A0A090VA30</accession>
<dbReference type="EMBL" id="BBMZ01000031">
    <property type="protein sequence ID" value="GAL60184.1"/>
    <property type="molecule type" value="Genomic_DNA"/>
</dbReference>
<dbReference type="eggNOG" id="ENOG5033WYH">
    <property type="taxonomic scope" value="Bacteria"/>
</dbReference>
<dbReference type="SUPFAM" id="SSF53448">
    <property type="entry name" value="Nucleotide-diphospho-sugar transferases"/>
    <property type="match status" value="1"/>
</dbReference>
<name>A0A090VA30_PSEVU</name>
<dbReference type="STRING" id="1115515.EV102420_31_00110"/>
<sequence>MKIYTYWVNPENRQAPVYIRMCVKTWEKLIPSADIIVINDKNVANYIGDDIDMDSFRMLSLPQQSDVVSVAVLSKLGGLFIDADTIVTRDITPIIETSRPDVFHAYGFPERKAIHLAVMWCRNSNNPVLKAWYKTICEKMKVLPAVRGWDYVGNSIIGALLQKEKYINAYKIIDRTNSGNIMESVYDNSNDTRGAYLNFWFLHGGAMPEEIITKAQYNMISLHNSWTPWSFKNSSIEEIVDSDTALGKLLCYLLR</sequence>
<evidence type="ECO:0000313" key="1">
    <source>
        <dbReference type="EMBL" id="GAL60184.1"/>
    </source>
</evidence>
<reference evidence="1 2" key="1">
    <citation type="submission" date="2014-09" db="EMBL/GenBank/DDBJ databases">
        <title>Whole genome shotgun sequence of Escherichia vulneris NBRC 102420.</title>
        <authorList>
            <person name="Yoshida Y."/>
            <person name="Hosoyama A."/>
            <person name="Tsuchikane K."/>
            <person name="Ohji S."/>
            <person name="Ichikawa N."/>
            <person name="Kimura A."/>
            <person name="Yamazoe A."/>
            <person name="Ezaki T."/>
            <person name="Fujita N."/>
        </authorList>
    </citation>
    <scope>NUCLEOTIDE SEQUENCE [LARGE SCALE GENOMIC DNA]</scope>
    <source>
        <strain evidence="1 2">NBRC 102420</strain>
    </source>
</reference>
<dbReference type="Pfam" id="PF05704">
    <property type="entry name" value="Caps_synth"/>
    <property type="match status" value="1"/>
</dbReference>
<dbReference type="Gene3D" id="3.90.550.20">
    <property type="match status" value="1"/>
</dbReference>
<dbReference type="InterPro" id="IPR029044">
    <property type="entry name" value="Nucleotide-diphossugar_trans"/>
</dbReference>
<evidence type="ECO:0000313" key="2">
    <source>
        <dbReference type="Proteomes" id="UP000029462"/>
    </source>
</evidence>
<comment type="caution">
    <text evidence="1">The sequence shown here is derived from an EMBL/GenBank/DDBJ whole genome shotgun (WGS) entry which is preliminary data.</text>
</comment>
<keyword evidence="2" id="KW-1185">Reference proteome</keyword>
<dbReference type="AlphaFoldDB" id="A0A090VA30"/>
<gene>
    <name evidence="1" type="ORF">EV102420_31_00110</name>
</gene>
<evidence type="ECO:0008006" key="3">
    <source>
        <dbReference type="Google" id="ProtNLM"/>
    </source>
</evidence>
<proteinExistence type="predicted"/>
<organism evidence="1 2">
    <name type="scientific">Pseudescherichia vulneris NBRC 102420</name>
    <dbReference type="NCBI Taxonomy" id="1115515"/>
    <lineage>
        <taxon>Bacteria</taxon>
        <taxon>Pseudomonadati</taxon>
        <taxon>Pseudomonadota</taxon>
        <taxon>Gammaproteobacteria</taxon>
        <taxon>Enterobacterales</taxon>
        <taxon>Enterobacteriaceae</taxon>
        <taxon>Pseudescherichia</taxon>
    </lineage>
</organism>
<dbReference type="InterPro" id="IPR008441">
    <property type="entry name" value="AfumC-like_glycosyl_Trfase"/>
</dbReference>
<protein>
    <recommendedName>
        <fullName evidence="3">Glycosyltransferase</fullName>
    </recommendedName>
</protein>
<dbReference type="GO" id="GO:0016757">
    <property type="term" value="F:glycosyltransferase activity"/>
    <property type="evidence" value="ECO:0007669"/>
    <property type="project" value="InterPro"/>
</dbReference>